<dbReference type="Proteomes" id="UP000396862">
    <property type="component" value="Unassembled WGS sequence"/>
</dbReference>
<organism evidence="6 7">
    <name type="scientific">Prolixibacter denitrificans</name>
    <dbReference type="NCBI Taxonomy" id="1541063"/>
    <lineage>
        <taxon>Bacteria</taxon>
        <taxon>Pseudomonadati</taxon>
        <taxon>Bacteroidota</taxon>
        <taxon>Bacteroidia</taxon>
        <taxon>Marinilabiliales</taxon>
        <taxon>Prolixibacteraceae</taxon>
        <taxon>Prolixibacter</taxon>
    </lineage>
</organism>
<gene>
    <name evidence="6" type="ORF">JCM18694_29260</name>
</gene>
<evidence type="ECO:0000256" key="1">
    <source>
        <dbReference type="ARBA" id="ARBA00022679"/>
    </source>
</evidence>
<reference evidence="6 7" key="1">
    <citation type="submission" date="2019-10" db="EMBL/GenBank/DDBJ databases">
        <title>Prolixibacter strains distinguished by the presence of nitrate reductase genes were adept at nitrate-dependent anaerobic corrosion of metallic iron and carbon steel.</title>
        <authorList>
            <person name="Iino T."/>
            <person name="Shono N."/>
            <person name="Ito K."/>
            <person name="Nakamura R."/>
            <person name="Sueoka K."/>
            <person name="Harayama S."/>
            <person name="Ohkuma M."/>
        </authorList>
    </citation>
    <scope>NUCLEOTIDE SEQUENCE [LARGE SCALE GENOMIC DNA]</scope>
    <source>
        <strain evidence="6 7">MIC1-1</strain>
    </source>
</reference>
<keyword evidence="3" id="KW-0418">Kinase</keyword>
<dbReference type="InterPro" id="IPR001206">
    <property type="entry name" value="Diacylglycerol_kinase_cat_dom"/>
</dbReference>
<dbReference type="Pfam" id="PF19279">
    <property type="entry name" value="YegS_C"/>
    <property type="match status" value="1"/>
</dbReference>
<accession>A0ABQ0ZN13</accession>
<keyword evidence="2" id="KW-0547">Nucleotide-binding</keyword>
<keyword evidence="1" id="KW-0808">Transferase</keyword>
<evidence type="ECO:0000256" key="3">
    <source>
        <dbReference type="ARBA" id="ARBA00022777"/>
    </source>
</evidence>
<evidence type="ECO:0000313" key="6">
    <source>
        <dbReference type="EMBL" id="GET22680.1"/>
    </source>
</evidence>
<keyword evidence="7" id="KW-1185">Reference proteome</keyword>
<keyword evidence="4" id="KW-0067">ATP-binding</keyword>
<evidence type="ECO:0000256" key="4">
    <source>
        <dbReference type="ARBA" id="ARBA00022840"/>
    </source>
</evidence>
<dbReference type="SMART" id="SM00046">
    <property type="entry name" value="DAGKc"/>
    <property type="match status" value="1"/>
</dbReference>
<dbReference type="InterPro" id="IPR050187">
    <property type="entry name" value="Lipid_Phosphate_FormReg"/>
</dbReference>
<feature type="domain" description="DAGKc" evidence="5">
    <location>
        <begin position="1"/>
        <end position="130"/>
    </location>
</feature>
<protein>
    <recommendedName>
        <fullName evidence="5">DAGKc domain-containing protein</fullName>
    </recommendedName>
</protein>
<dbReference type="SUPFAM" id="SSF111331">
    <property type="entry name" value="NAD kinase/diacylglycerol kinase-like"/>
    <property type="match status" value="1"/>
</dbReference>
<dbReference type="Gene3D" id="3.40.50.10330">
    <property type="entry name" value="Probable inorganic polyphosphate/atp-NAD kinase, domain 1"/>
    <property type="match status" value="1"/>
</dbReference>
<evidence type="ECO:0000256" key="2">
    <source>
        <dbReference type="ARBA" id="ARBA00022741"/>
    </source>
</evidence>
<dbReference type="InterPro" id="IPR045540">
    <property type="entry name" value="YegS/DAGK_C"/>
</dbReference>
<dbReference type="Gene3D" id="2.60.200.40">
    <property type="match status" value="1"/>
</dbReference>
<dbReference type="Pfam" id="PF00781">
    <property type="entry name" value="DAGK_cat"/>
    <property type="match status" value="1"/>
</dbReference>
<name>A0ABQ0ZN13_9BACT</name>
<dbReference type="PANTHER" id="PTHR12358:SF54">
    <property type="entry name" value="SPHINGOSINE KINASE RELATED PROTEIN"/>
    <property type="match status" value="1"/>
</dbReference>
<proteinExistence type="predicted"/>
<evidence type="ECO:0000259" key="5">
    <source>
        <dbReference type="PROSITE" id="PS50146"/>
    </source>
</evidence>
<dbReference type="RefSeq" id="WP_106542876.1">
    <property type="nucleotide sequence ID" value="NZ_BLAU01000001.1"/>
</dbReference>
<dbReference type="PROSITE" id="PS50146">
    <property type="entry name" value="DAGK"/>
    <property type="match status" value="1"/>
</dbReference>
<evidence type="ECO:0000313" key="7">
    <source>
        <dbReference type="Proteomes" id="UP000396862"/>
    </source>
</evidence>
<dbReference type="InterPro" id="IPR017438">
    <property type="entry name" value="ATP-NAD_kinase_N"/>
</dbReference>
<dbReference type="PANTHER" id="PTHR12358">
    <property type="entry name" value="SPHINGOSINE KINASE"/>
    <property type="match status" value="1"/>
</dbReference>
<dbReference type="EMBL" id="BLAU01000001">
    <property type="protein sequence ID" value="GET22680.1"/>
    <property type="molecule type" value="Genomic_DNA"/>
</dbReference>
<dbReference type="InterPro" id="IPR016064">
    <property type="entry name" value="NAD/diacylglycerol_kinase_sf"/>
</dbReference>
<comment type="caution">
    <text evidence="6">The sequence shown here is derived from an EMBL/GenBank/DDBJ whole genome shotgun (WGS) entry which is preliminary data.</text>
</comment>
<sequence>MEKILFVMNPVSGGIDKDETILRIHWLSVREKFDFKFRYTTGENDDETLQAEIDWYRPDRVVACGGDGTVLLVARNLINTDIPIGILPLGSANGLATELTIPEILPEALELAVKGQVSRPIDLLRFNEKYLGIHLGDIGVNALIVKNYAQSGDRRMVGYARHLFRAFQESEQMQYTIKTPGETYRKEGYMLAFANARRFGTGVYLSLNGSMSDGRFEICNFQEIQLEELINLGLTKFELFLDEEMYSDVISCKEAEIEINREVDFQIDGEYIGKVEHLTISTIESAVRIIVPGGEDEEEETGIA</sequence>